<name>A0A315VLD3_GAMAF</name>
<feature type="compositionally biased region" description="Polar residues" evidence="1">
    <location>
        <begin position="91"/>
        <end position="100"/>
    </location>
</feature>
<protein>
    <submittedName>
        <fullName evidence="2">Uncharacterized protein</fullName>
    </submittedName>
</protein>
<accession>A0A315VLD3</accession>
<dbReference type="AlphaFoldDB" id="A0A315VLD3"/>
<reference evidence="2 3" key="1">
    <citation type="journal article" date="2018" name="G3 (Bethesda)">
        <title>A High-Quality Reference Genome for the Invasive Mosquitofish Gambusia affinis Using a Chicago Library.</title>
        <authorList>
            <person name="Hoffberg S.L."/>
            <person name="Troendle N.J."/>
            <person name="Glenn T.C."/>
            <person name="Mahmud O."/>
            <person name="Louha S."/>
            <person name="Chalopin D."/>
            <person name="Bennetzen J.L."/>
            <person name="Mauricio R."/>
        </authorList>
    </citation>
    <scope>NUCLEOTIDE SEQUENCE [LARGE SCALE GENOMIC DNA]</scope>
    <source>
        <strain evidence="2">NE01/NJP1002.9</strain>
        <tissue evidence="2">Muscle</tissue>
    </source>
</reference>
<feature type="region of interest" description="Disordered" evidence="1">
    <location>
        <begin position="74"/>
        <end position="100"/>
    </location>
</feature>
<evidence type="ECO:0000313" key="3">
    <source>
        <dbReference type="Proteomes" id="UP000250572"/>
    </source>
</evidence>
<dbReference type="EMBL" id="NHOQ01002037">
    <property type="protein sequence ID" value="PWA19965.1"/>
    <property type="molecule type" value="Genomic_DNA"/>
</dbReference>
<evidence type="ECO:0000313" key="2">
    <source>
        <dbReference type="EMBL" id="PWA19965.1"/>
    </source>
</evidence>
<gene>
    <name evidence="2" type="ORF">CCH79_00020271</name>
</gene>
<keyword evidence="3" id="KW-1185">Reference proteome</keyword>
<sequence>MSEVRGHRPATQGDWSVGLFRFTSQLLFNGADVRETTKKVLIQLVQSPSPEHVGLDRTRSRGLGSAVWVDVTLQSKDEEEDDDDQQDQQQHSNRTPLAAI</sequence>
<organism evidence="2 3">
    <name type="scientific">Gambusia affinis</name>
    <name type="common">Western mosquitofish</name>
    <name type="synonym">Heterandria affinis</name>
    <dbReference type="NCBI Taxonomy" id="33528"/>
    <lineage>
        <taxon>Eukaryota</taxon>
        <taxon>Metazoa</taxon>
        <taxon>Chordata</taxon>
        <taxon>Craniata</taxon>
        <taxon>Vertebrata</taxon>
        <taxon>Euteleostomi</taxon>
        <taxon>Actinopterygii</taxon>
        <taxon>Neopterygii</taxon>
        <taxon>Teleostei</taxon>
        <taxon>Neoteleostei</taxon>
        <taxon>Acanthomorphata</taxon>
        <taxon>Ovalentaria</taxon>
        <taxon>Atherinomorphae</taxon>
        <taxon>Cyprinodontiformes</taxon>
        <taxon>Poeciliidae</taxon>
        <taxon>Poeciliinae</taxon>
        <taxon>Gambusia</taxon>
    </lineage>
</organism>
<comment type="caution">
    <text evidence="2">The sequence shown here is derived from an EMBL/GenBank/DDBJ whole genome shotgun (WGS) entry which is preliminary data.</text>
</comment>
<dbReference type="Proteomes" id="UP000250572">
    <property type="component" value="Unassembled WGS sequence"/>
</dbReference>
<feature type="compositionally biased region" description="Acidic residues" evidence="1">
    <location>
        <begin position="77"/>
        <end position="86"/>
    </location>
</feature>
<proteinExistence type="predicted"/>
<evidence type="ECO:0000256" key="1">
    <source>
        <dbReference type="SAM" id="MobiDB-lite"/>
    </source>
</evidence>